<sequence>MASTSRKGDASTEIAVKCCEICSYGPDHRGMQLIQCIECRIYLHVECYFADNGDGYVDKSRVFMCIACQSVGRTVQAVETHCSNDYHLIMQKERPLQCELCSVQDKMTAMHPIYDYHGSSGRQLCLKDNCGTHRLAWAHTLCCLYLTRNGLLYGFRLNGRYQDRDEFAESEEDSEPPDTREPNPTSVVTPEFKAKALHSGAIVYYRYYAPFKTEKYREDLDFHRRATHDHKTSLKCQFCGSNDRDRYCFRIPQQCVAGTAWEFDWKGSGRVQKEGALHPDITKQSCVLAFHIGCARWGLPNPNNIQRVHWWHKDDNESCLYCTKHANDVGITLPMSPHENREAFNSTKKSTVVQANDNAQSKMDFINMKIFQIPRKSSASQQPFVAPKPIKRKRLVDGVMVAPSQSIPRKTGQKLDHGPIATISETPGLASLTQVGARRGCKRGRKSKDRYEELDSSAAVAVNACDRPTLKNNRRELAEHQSNVTEAKVQKVLDDLLENVPESNDKDAIHISLKGRKQFWKREFSELTNGDFKKVFEGALTKFAALRKFNDRTATEANFEQKKSTSDEIDEVLVRNDDEDPSEYSGPKTKSEFLESGEEDIDDEATSEDEATTRYHDKWSHLFVGPLYRMGNEFSLDDFEEYL</sequence>
<keyword evidence="3" id="KW-0862">Zinc</keyword>
<dbReference type="AlphaFoldDB" id="A0A9K3M2R9"/>
<dbReference type="EMBL" id="JAGRRH010000004">
    <property type="protein sequence ID" value="KAG7370981.1"/>
    <property type="molecule type" value="Genomic_DNA"/>
</dbReference>
<dbReference type="InterPro" id="IPR019786">
    <property type="entry name" value="Zinc_finger_PHD-type_CS"/>
</dbReference>
<keyword evidence="6" id="KW-1185">Reference proteome</keyword>
<dbReference type="GO" id="GO:0008270">
    <property type="term" value="F:zinc ion binding"/>
    <property type="evidence" value="ECO:0007669"/>
    <property type="project" value="UniProtKB-KW"/>
</dbReference>
<evidence type="ECO:0000256" key="3">
    <source>
        <dbReference type="ARBA" id="ARBA00022833"/>
    </source>
</evidence>
<organism evidence="5 6">
    <name type="scientific">Nitzschia inconspicua</name>
    <dbReference type="NCBI Taxonomy" id="303405"/>
    <lineage>
        <taxon>Eukaryota</taxon>
        <taxon>Sar</taxon>
        <taxon>Stramenopiles</taxon>
        <taxon>Ochrophyta</taxon>
        <taxon>Bacillariophyta</taxon>
        <taxon>Bacillariophyceae</taxon>
        <taxon>Bacillariophycidae</taxon>
        <taxon>Bacillariales</taxon>
        <taxon>Bacillariaceae</taxon>
        <taxon>Nitzschia</taxon>
    </lineage>
</organism>
<reference evidence="5" key="2">
    <citation type="submission" date="2021-04" db="EMBL/GenBank/DDBJ databases">
        <authorList>
            <person name="Podell S."/>
        </authorList>
    </citation>
    <scope>NUCLEOTIDE SEQUENCE</scope>
    <source>
        <strain evidence="5">Hildebrandi</strain>
    </source>
</reference>
<evidence type="ECO:0008006" key="7">
    <source>
        <dbReference type="Google" id="ProtNLM"/>
    </source>
</evidence>
<accession>A0A9K3M2R9</accession>
<comment type="caution">
    <text evidence="5">The sequence shown here is derived from an EMBL/GenBank/DDBJ whole genome shotgun (WGS) entry which is preliminary data.</text>
</comment>
<reference evidence="5" key="1">
    <citation type="journal article" date="2021" name="Sci. Rep.">
        <title>Diploid genomic architecture of Nitzschia inconspicua, an elite biomass production diatom.</title>
        <authorList>
            <person name="Oliver A."/>
            <person name="Podell S."/>
            <person name="Pinowska A."/>
            <person name="Traller J.C."/>
            <person name="Smith S.R."/>
            <person name="McClure R."/>
            <person name="Beliaev A."/>
            <person name="Bohutskyi P."/>
            <person name="Hill E.A."/>
            <person name="Rabines A."/>
            <person name="Zheng H."/>
            <person name="Allen L.Z."/>
            <person name="Kuo A."/>
            <person name="Grigoriev I.V."/>
            <person name="Allen A.E."/>
            <person name="Hazlebeck D."/>
            <person name="Allen E.E."/>
        </authorList>
    </citation>
    <scope>NUCLEOTIDE SEQUENCE</scope>
    <source>
        <strain evidence="5">Hildebrandi</strain>
    </source>
</reference>
<evidence type="ECO:0000256" key="2">
    <source>
        <dbReference type="ARBA" id="ARBA00022771"/>
    </source>
</evidence>
<evidence type="ECO:0000313" key="5">
    <source>
        <dbReference type="EMBL" id="KAG7370981.1"/>
    </source>
</evidence>
<keyword evidence="1" id="KW-0479">Metal-binding</keyword>
<keyword evidence="2" id="KW-0863">Zinc-finger</keyword>
<proteinExistence type="predicted"/>
<name>A0A9K3M2R9_9STRA</name>
<evidence type="ECO:0000313" key="6">
    <source>
        <dbReference type="Proteomes" id="UP000693970"/>
    </source>
</evidence>
<dbReference type="PROSITE" id="PS01359">
    <property type="entry name" value="ZF_PHD_1"/>
    <property type="match status" value="1"/>
</dbReference>
<dbReference type="Proteomes" id="UP000693970">
    <property type="component" value="Unassembled WGS sequence"/>
</dbReference>
<evidence type="ECO:0000256" key="4">
    <source>
        <dbReference type="SAM" id="MobiDB-lite"/>
    </source>
</evidence>
<feature type="compositionally biased region" description="Acidic residues" evidence="4">
    <location>
        <begin position="595"/>
        <end position="610"/>
    </location>
</feature>
<feature type="region of interest" description="Disordered" evidence="4">
    <location>
        <begin position="166"/>
        <end position="187"/>
    </location>
</feature>
<evidence type="ECO:0000256" key="1">
    <source>
        <dbReference type="ARBA" id="ARBA00022723"/>
    </source>
</evidence>
<gene>
    <name evidence="5" type="ORF">IV203_019551</name>
</gene>
<protein>
    <recommendedName>
        <fullName evidence="7">PHD-type domain-containing protein</fullName>
    </recommendedName>
</protein>
<dbReference type="OrthoDB" id="48993at2759"/>
<feature type="region of interest" description="Disordered" evidence="4">
    <location>
        <begin position="575"/>
        <end position="612"/>
    </location>
</feature>